<dbReference type="PANTHER" id="PTHR14186">
    <property type="entry name" value="INSULIN-LIKE GROWTH FACTOR BINDING PROTEIN-RELATED"/>
    <property type="match status" value="1"/>
</dbReference>
<proteinExistence type="predicted"/>
<accession>A0A1E1WVU2</accession>
<dbReference type="PROSITE" id="PS51257">
    <property type="entry name" value="PROKAR_LIPOPROTEIN"/>
    <property type="match status" value="1"/>
</dbReference>
<feature type="domain" description="IGFBP N-terminal" evidence="6">
    <location>
        <begin position="20"/>
        <end position="102"/>
    </location>
</feature>
<dbReference type="PROSITE" id="PS51323">
    <property type="entry name" value="IGFBP_N_2"/>
    <property type="match status" value="1"/>
</dbReference>
<dbReference type="InterPro" id="IPR009030">
    <property type="entry name" value="Growth_fac_rcpt_cys_sf"/>
</dbReference>
<dbReference type="GO" id="GO:0001558">
    <property type="term" value="P:regulation of cell growth"/>
    <property type="evidence" value="ECO:0007669"/>
    <property type="project" value="InterPro"/>
</dbReference>
<evidence type="ECO:0000313" key="7">
    <source>
        <dbReference type="EMBL" id="JAT91097.1"/>
    </source>
</evidence>
<sequence>MDLRFLTLLFLSVCLYSVVVSLSCRPCDKSACKQLSEADCPVGITSDTCGCCQVCAKNAGEDCGGPWKVYGRCGKGLECVKPPSPSGDDSYLYQFNSKGKCQ</sequence>
<feature type="chain" id="PRO_5009115630" evidence="5">
    <location>
        <begin position="22"/>
        <end position="102"/>
    </location>
</feature>
<dbReference type="InterPro" id="IPR000867">
    <property type="entry name" value="IGFBP-like"/>
</dbReference>
<dbReference type="PANTHER" id="PTHR14186:SF20">
    <property type="entry name" value="CYSTEINE-RICH MOTOR NEURON 1 PROTEIN-LIKE"/>
    <property type="match status" value="1"/>
</dbReference>
<dbReference type="SMART" id="SM00121">
    <property type="entry name" value="IB"/>
    <property type="match status" value="1"/>
</dbReference>
<protein>
    <submittedName>
        <fullName evidence="7">Putative insulin-like protein growth factor binding protein</fullName>
    </submittedName>
</protein>
<dbReference type="Gene3D" id="4.10.40.20">
    <property type="match status" value="1"/>
</dbReference>
<evidence type="ECO:0000256" key="4">
    <source>
        <dbReference type="ARBA" id="ARBA00023157"/>
    </source>
</evidence>
<dbReference type="GO" id="GO:0009966">
    <property type="term" value="P:regulation of signal transduction"/>
    <property type="evidence" value="ECO:0007669"/>
    <property type="project" value="TreeGrafter"/>
</dbReference>
<evidence type="ECO:0000256" key="5">
    <source>
        <dbReference type="SAM" id="SignalP"/>
    </source>
</evidence>
<evidence type="ECO:0000256" key="1">
    <source>
        <dbReference type="ARBA" id="ARBA00004613"/>
    </source>
</evidence>
<name>A0A1E1WVU2_TITOB</name>
<comment type="subcellular location">
    <subcellularLocation>
        <location evidence="1">Secreted</location>
    </subcellularLocation>
</comment>
<feature type="signal peptide" evidence="5">
    <location>
        <begin position="1"/>
        <end position="21"/>
    </location>
</feature>
<dbReference type="InterPro" id="IPR011390">
    <property type="entry name" value="IGFBP_rP_mac25"/>
</dbReference>
<evidence type="ECO:0000259" key="6">
    <source>
        <dbReference type="PROSITE" id="PS51323"/>
    </source>
</evidence>
<dbReference type="GO" id="GO:0005520">
    <property type="term" value="F:insulin-like growth factor binding"/>
    <property type="evidence" value="ECO:0007669"/>
    <property type="project" value="InterPro"/>
</dbReference>
<organism evidence="7">
    <name type="scientific">Tityus obscurus</name>
    <name type="common">Amazonian scorpion</name>
    <name type="synonym">Tityus cambridgei</name>
    <dbReference type="NCBI Taxonomy" id="1221240"/>
    <lineage>
        <taxon>Eukaryota</taxon>
        <taxon>Metazoa</taxon>
        <taxon>Ecdysozoa</taxon>
        <taxon>Arthropoda</taxon>
        <taxon>Chelicerata</taxon>
        <taxon>Arachnida</taxon>
        <taxon>Scorpiones</taxon>
        <taxon>Buthida</taxon>
        <taxon>Buthoidea</taxon>
        <taxon>Buthidae</taxon>
        <taxon>Tityus</taxon>
    </lineage>
</organism>
<evidence type="ECO:0000256" key="3">
    <source>
        <dbReference type="ARBA" id="ARBA00022729"/>
    </source>
</evidence>
<dbReference type="EMBL" id="GEMQ01000092">
    <property type="protein sequence ID" value="JAT91097.1"/>
    <property type="molecule type" value="Transcribed_RNA"/>
</dbReference>
<keyword evidence="3 5" id="KW-0732">Signal</keyword>
<dbReference type="Pfam" id="PF00219">
    <property type="entry name" value="IGFBP"/>
    <property type="match status" value="1"/>
</dbReference>
<evidence type="ECO:0000256" key="2">
    <source>
        <dbReference type="ARBA" id="ARBA00022525"/>
    </source>
</evidence>
<dbReference type="SUPFAM" id="SSF57184">
    <property type="entry name" value="Growth factor receptor domain"/>
    <property type="match status" value="1"/>
</dbReference>
<keyword evidence="2" id="KW-0964">Secreted</keyword>
<dbReference type="AlphaFoldDB" id="A0A1E1WVU2"/>
<reference evidence="7" key="1">
    <citation type="submission" date="2015-08" db="EMBL/GenBank/DDBJ databases">
        <title>Proteomic endorsed transcriptomic profile of the venom gland from Tityus obscurus.</title>
        <authorList>
            <person name="Oliveira U.C."/>
            <person name="Nishiyama M.Y.Jr."/>
            <person name="Santos M.B."/>
            <person name="Silva A.P."/>
            <person name="Chalkidis H.M."/>
            <person name="Imberg A.S."/>
            <person name="Candido D.M."/>
            <person name="Yamanouye N."/>
            <person name="Dorce V.A."/>
            <person name="Junqueira-de-Azevedo I.L."/>
        </authorList>
    </citation>
    <scope>NUCLEOTIDE SEQUENCE</scope>
    <source>
        <tissue evidence="7">Telson</tissue>
    </source>
</reference>
<keyword evidence="4" id="KW-1015">Disulfide bond</keyword>
<dbReference type="GO" id="GO:0005576">
    <property type="term" value="C:extracellular region"/>
    <property type="evidence" value="ECO:0007669"/>
    <property type="project" value="UniProtKB-SubCell"/>
</dbReference>